<dbReference type="OrthoDB" id="104585at2759"/>
<feature type="chain" id="PRO_5036338482" description="Neprosin domain-containing protein" evidence="1">
    <location>
        <begin position="17"/>
        <end position="140"/>
    </location>
</feature>
<evidence type="ECO:0000313" key="3">
    <source>
        <dbReference type="EMBL" id="RLN55824.1"/>
    </source>
</evidence>
<keyword evidence="1" id="KW-0732">Signal</keyword>
<evidence type="ECO:0000313" key="2">
    <source>
        <dbReference type="EMBL" id="RLN45280.1"/>
    </source>
</evidence>
<evidence type="ECO:0000256" key="1">
    <source>
        <dbReference type="SAM" id="SignalP"/>
    </source>
</evidence>
<dbReference type="EMBL" id="MBDO02000408">
    <property type="protein sequence ID" value="RLN55824.1"/>
    <property type="molecule type" value="Genomic_DNA"/>
</dbReference>
<reference evidence="4 5" key="1">
    <citation type="submission" date="2018-07" db="EMBL/GenBank/DDBJ databases">
        <title>Genome sequencing of oomycete isolates from Chile give support for New Zealand origin for Phytophthora kernoviae and make available the first Nothophytophthora sp. genome.</title>
        <authorList>
            <person name="Studholme D.J."/>
            <person name="Sanfuentes E."/>
            <person name="Panda P."/>
            <person name="Hill R."/>
            <person name="Sambles C."/>
            <person name="Grant M."/>
            <person name="Williams N.M."/>
            <person name="Mcdougal R.L."/>
        </authorList>
    </citation>
    <scope>NUCLEOTIDE SEQUENCE [LARGE SCALE GENOMIC DNA]</scope>
    <source>
        <strain evidence="3">Chile6</strain>
        <strain evidence="2">Chile7</strain>
    </source>
</reference>
<dbReference type="EMBL" id="MBAD02002704">
    <property type="protein sequence ID" value="RLN45280.1"/>
    <property type="molecule type" value="Genomic_DNA"/>
</dbReference>
<dbReference type="Proteomes" id="UP000284657">
    <property type="component" value="Unassembled WGS sequence"/>
</dbReference>
<sequence>MHPDFLTLFAFESVTAWWGSVTFYNKMWHDDAGGKYTYYLGQPQQCINLSCYNDRATSAKWSDIVKWGAFDGNSRITFYTDANSTGTVRHWEIEDPGYFPGNFFLDDMDNKISSFMIWQFSKIVEGISLPCPWGFKCCLG</sequence>
<organism evidence="3 4">
    <name type="scientific">Phytophthora kernoviae</name>
    <dbReference type="NCBI Taxonomy" id="325452"/>
    <lineage>
        <taxon>Eukaryota</taxon>
        <taxon>Sar</taxon>
        <taxon>Stramenopiles</taxon>
        <taxon>Oomycota</taxon>
        <taxon>Peronosporomycetes</taxon>
        <taxon>Peronosporales</taxon>
        <taxon>Peronosporaceae</taxon>
        <taxon>Phytophthora</taxon>
    </lineage>
</organism>
<protein>
    <recommendedName>
        <fullName evidence="6">Neprosin domain-containing protein</fullName>
    </recommendedName>
</protein>
<accession>A0A3F2RFP8</accession>
<evidence type="ECO:0008006" key="6">
    <source>
        <dbReference type="Google" id="ProtNLM"/>
    </source>
</evidence>
<dbReference type="Gene3D" id="2.60.20.10">
    <property type="entry name" value="Crystallins"/>
    <property type="match status" value="1"/>
</dbReference>
<feature type="signal peptide" evidence="1">
    <location>
        <begin position="1"/>
        <end position="16"/>
    </location>
</feature>
<evidence type="ECO:0000313" key="4">
    <source>
        <dbReference type="Proteomes" id="UP000277300"/>
    </source>
</evidence>
<dbReference type="AlphaFoldDB" id="A0A3F2RFP8"/>
<comment type="caution">
    <text evidence="3">The sequence shown here is derived from an EMBL/GenBank/DDBJ whole genome shotgun (WGS) entry which is preliminary data.</text>
</comment>
<dbReference type="Proteomes" id="UP000277300">
    <property type="component" value="Unassembled WGS sequence"/>
</dbReference>
<gene>
    <name evidence="2" type="ORF">BBJ29_006647</name>
    <name evidence="3" type="ORF">BBP00_00008323</name>
</gene>
<evidence type="ECO:0000313" key="5">
    <source>
        <dbReference type="Proteomes" id="UP000284657"/>
    </source>
</evidence>
<proteinExistence type="predicted"/>
<name>A0A3F2RFP8_9STRA</name>